<keyword evidence="4" id="KW-1185">Reference proteome</keyword>
<comment type="caution">
    <text evidence="3">The sequence shown here is derived from an EMBL/GenBank/DDBJ whole genome shotgun (WGS) entry which is preliminary data.</text>
</comment>
<protein>
    <submittedName>
        <fullName evidence="3">Uncharacterized protein</fullName>
    </submittedName>
</protein>
<organism evidence="3 4">
    <name type="scientific">Conoideocrella luteorostrata</name>
    <dbReference type="NCBI Taxonomy" id="1105319"/>
    <lineage>
        <taxon>Eukaryota</taxon>
        <taxon>Fungi</taxon>
        <taxon>Dikarya</taxon>
        <taxon>Ascomycota</taxon>
        <taxon>Pezizomycotina</taxon>
        <taxon>Sordariomycetes</taxon>
        <taxon>Hypocreomycetidae</taxon>
        <taxon>Hypocreales</taxon>
        <taxon>Clavicipitaceae</taxon>
        <taxon>Conoideocrella</taxon>
    </lineage>
</organism>
<evidence type="ECO:0000256" key="1">
    <source>
        <dbReference type="SAM" id="Coils"/>
    </source>
</evidence>
<feature type="coiled-coil region" evidence="1">
    <location>
        <begin position="3"/>
        <end position="68"/>
    </location>
</feature>
<feature type="compositionally biased region" description="Basic and acidic residues" evidence="2">
    <location>
        <begin position="83"/>
        <end position="100"/>
    </location>
</feature>
<dbReference type="Proteomes" id="UP001251528">
    <property type="component" value="Unassembled WGS sequence"/>
</dbReference>
<evidence type="ECO:0000256" key="2">
    <source>
        <dbReference type="SAM" id="MobiDB-lite"/>
    </source>
</evidence>
<keyword evidence="1" id="KW-0175">Coiled coil</keyword>
<feature type="region of interest" description="Disordered" evidence="2">
    <location>
        <begin position="83"/>
        <end position="118"/>
    </location>
</feature>
<evidence type="ECO:0000313" key="3">
    <source>
        <dbReference type="EMBL" id="KAK2590767.1"/>
    </source>
</evidence>
<proteinExistence type="predicted"/>
<gene>
    <name evidence="3" type="ORF">QQS21_011547</name>
</gene>
<name>A0AAJ0CFN0_9HYPO</name>
<sequence>QLTARIEEERAKAAAAAVEAKEQKLVVEKLIAKELGLRTSLDNLEAFIERLQTKISDAAAEEKELQSRIVHLTITDSCSRHVDGSITYGEREGQDKRARVEDDELDATDNPPPLEEEPCDLATAEDETQQAGPKSRSILSRSEQVCIKFKLFENGTWIVKHEVVVDRKEPLEVMRVSAKYLSKEIGLLNMNIKALTRETRFWSGHIGRHVYRSSGAGIESG</sequence>
<evidence type="ECO:0000313" key="4">
    <source>
        <dbReference type="Proteomes" id="UP001251528"/>
    </source>
</evidence>
<dbReference type="EMBL" id="JASWJB010000399">
    <property type="protein sequence ID" value="KAK2590767.1"/>
    <property type="molecule type" value="Genomic_DNA"/>
</dbReference>
<accession>A0AAJ0CFN0</accession>
<dbReference type="AlphaFoldDB" id="A0AAJ0CFN0"/>
<feature type="non-terminal residue" evidence="3">
    <location>
        <position position="1"/>
    </location>
</feature>
<reference evidence="3" key="1">
    <citation type="submission" date="2023-06" db="EMBL/GenBank/DDBJ databases">
        <title>Conoideocrella luteorostrata (Hypocreales: Clavicipitaceae), a potential biocontrol fungus for elongate hemlock scale in United States Christmas tree production areas.</title>
        <authorList>
            <person name="Barrett H."/>
            <person name="Lovett B."/>
            <person name="Macias A.M."/>
            <person name="Stajich J.E."/>
            <person name="Kasson M.T."/>
        </authorList>
    </citation>
    <scope>NUCLEOTIDE SEQUENCE</scope>
    <source>
        <strain evidence="3">ARSEF 14590</strain>
    </source>
</reference>